<reference evidence="1" key="1">
    <citation type="submission" date="2018-05" db="EMBL/GenBank/DDBJ databases">
        <authorList>
            <person name="Lanie J.A."/>
            <person name="Ng W.-L."/>
            <person name="Kazmierczak K.M."/>
            <person name="Andrzejewski T.M."/>
            <person name="Davidsen T.M."/>
            <person name="Wayne K.J."/>
            <person name="Tettelin H."/>
            <person name="Glass J.I."/>
            <person name="Rusch D."/>
            <person name="Podicherti R."/>
            <person name="Tsui H.-C.T."/>
            <person name="Winkler M.E."/>
        </authorList>
    </citation>
    <scope>NUCLEOTIDE SEQUENCE</scope>
</reference>
<evidence type="ECO:0000313" key="1">
    <source>
        <dbReference type="EMBL" id="SVE24477.1"/>
    </source>
</evidence>
<proteinExistence type="predicted"/>
<sequence length="110" mass="12184">PALVIEVVQQAGDPPRQFVFTQTPGVRPQGRFHGKGVIEEARTPGVFSEEVLGSVSVEQVLSLKCEWWANCLSHRDIQPETYVGSSRNARVAVDAFFMSQYLDTIAQSPH</sequence>
<organism evidence="1">
    <name type="scientific">marine metagenome</name>
    <dbReference type="NCBI Taxonomy" id="408172"/>
    <lineage>
        <taxon>unclassified sequences</taxon>
        <taxon>metagenomes</taxon>
        <taxon>ecological metagenomes</taxon>
    </lineage>
</organism>
<name>A0A383BWE6_9ZZZZ</name>
<accession>A0A383BWE6</accession>
<feature type="non-terminal residue" evidence="1">
    <location>
        <position position="1"/>
    </location>
</feature>
<dbReference type="EMBL" id="UINC01203974">
    <property type="protein sequence ID" value="SVE24477.1"/>
    <property type="molecule type" value="Genomic_DNA"/>
</dbReference>
<gene>
    <name evidence="1" type="ORF">METZ01_LOCUS477331</name>
</gene>
<protein>
    <submittedName>
        <fullName evidence="1">Uncharacterized protein</fullName>
    </submittedName>
</protein>
<dbReference type="AlphaFoldDB" id="A0A383BWE6"/>